<sequence>MAGIEQIIAILNDLPLDQLEDSWVKSAWEKDFVELDTIPEDLIIDLEESNFYIEDLLKLQSSLDCWINRETNEVSFWTVLVESDVSYKHFIAYLAYLIESASSKAKVGATKRHAGLLASCNYFQLVSIAGSGAFKIFNPMLLNSCLDVLRRWTSSAGANRKRKLSQKNSQKSNRAKNRKLSRNPSVEMDDDDGDEGSDESDGEELSPQDNIILQKALVSALKAFIQLVQNFSLRGSDSSIHKSIQVMAELIRPYAGLDNHINRTFTASTAKYPVELAYVALKQLCSGFQGNSAAIINVVYKQLMSSILMLGLNNKVVFSQTIPVAYAQCRLNSISFICDILHQHKDSAMKSARTLIQHLCIKTPDKTDYRSKVAESILTIMDAFDKTSYAEMIKWVGVLISTSKTNNRMMALEIFSLLLSKTEIESVDVPADLQEYLKHKHYIGYVVDRCSDNSSSVRSRAIVIFSQCVGSRNQKVVNACQSLFTPQNEEYDSKPSNLESLPNLEIDNVTPISDSENNKTPNQGIVFTGQTPFVNLDFSPVDNNLSDNYGVLSMLKRRSSDEKVFVRKSALQAFESLVRLLQNDCQMGVNILEERCRDPSLSVRKQAMQSLSSLLFDLPTCYFIQKAWLNGVLPLILDCETTLQEKCMKCLEEVLLQNLCTYNRSLSSQYQLTWSLLQIMAGEEEESLRRYFQRAVSQWARLKLIKVFHINVLKTHVGTEHNNAAWMMLSELSTAKVKFDCSFVVQFWNENCSLDSGNESTSTCKYVLKVLLNVAESVPFEEKQKLVADLSKRLLQFGSPIDLISMTMATIKKLTEDNKFEKNKLKTLCQDILKASDKYLSKLILSEKENTAVDEEKVICHLFTLGEVCQLHPAYPIKHILLVVQSIIASPCISDFVLKCSQGSVASQTNGLDNLSKTKSGKNHETLLHFAGSKLSSRVRGHAFITLGKFCLQNEDLAKKCVAALVRELETSSEEAIRNNVVFILCDLCIRYTTLVDQYIPKVATCLNDVSPLIRKQTMTLLTMLIQEDYLKWKGPLFYRFITTYLDEQIELQKFSEFCFVHCLLVRNPNIMFYHFIECIFYFNRYQKHPMYNRFTQDQNNKNSLDLRGKSKFDLRWRLYTFMLQHMTDEHKINLSGKLNQEILAGVVDGIIELDEDGTTVLQDSLTILGSKEIKISLIVNKQNEGNMDEEEMAAAVIAKMNKNLISKVMKKNLIENIVPIVTSLKLVLETKRSPVLKELMLYLRELIKDFKSEIQQILGTDKQLADEIEFDLRKFEEQQQQQQQQQKENEEQQEIAQKSPSPEQEFDDVNNNRNSNQVPVSAVKPGRNLETLSLSKKAILNSAKKSIERLQQINGEKRQSLRISSDSSTNNSSKSKQDVINSSDEQNYMNRAISTPFVASRSKNVTFHSDQNISLTPPSPIRHNSPNSLRNTSFQSTSLNSLQDNAENVIHLSSPLRIPEANKVWNITPGRHRTKSARLAASKCEDEDENDIKMEEPATAVAGQTRRS</sequence>
<dbReference type="GO" id="GO:0000796">
    <property type="term" value="C:condensin complex"/>
    <property type="evidence" value="ECO:0007669"/>
    <property type="project" value="TreeGrafter"/>
</dbReference>
<feature type="compositionally biased region" description="Acidic residues" evidence="7">
    <location>
        <begin position="187"/>
        <end position="205"/>
    </location>
</feature>
<proteinExistence type="predicted"/>
<dbReference type="GO" id="GO:0000779">
    <property type="term" value="C:condensed chromosome, centromeric region"/>
    <property type="evidence" value="ECO:0007669"/>
    <property type="project" value="TreeGrafter"/>
</dbReference>
<comment type="subcellular location">
    <subcellularLocation>
        <location evidence="1">Nucleus</location>
    </subcellularLocation>
</comment>
<name>A0A6P7TGR5_9MOLL</name>
<keyword evidence="9" id="KW-1185">Reference proteome</keyword>
<dbReference type="PANTHER" id="PTHR14222:SF1">
    <property type="entry name" value="CONDENSIN-2 COMPLEX SUBUNIT D3"/>
    <property type="match status" value="1"/>
</dbReference>
<feature type="compositionally biased region" description="Polar residues" evidence="7">
    <location>
        <begin position="1379"/>
        <end position="1388"/>
    </location>
</feature>
<dbReference type="RefSeq" id="XP_029649405.1">
    <property type="nucleotide sequence ID" value="XM_029793545.2"/>
</dbReference>
<evidence type="ECO:0000256" key="4">
    <source>
        <dbReference type="ARBA" id="ARBA00023067"/>
    </source>
</evidence>
<feature type="compositionally biased region" description="Low complexity" evidence="7">
    <location>
        <begin position="1365"/>
        <end position="1375"/>
    </location>
</feature>
<evidence type="ECO:0000256" key="6">
    <source>
        <dbReference type="ARBA" id="ARBA00023306"/>
    </source>
</evidence>
<accession>A0A6P7TGR5</accession>
<keyword evidence="4" id="KW-0226">DNA condensation</keyword>
<dbReference type="Proteomes" id="UP000515154">
    <property type="component" value="Linkage group LG22"/>
</dbReference>
<feature type="region of interest" description="Disordered" evidence="7">
    <location>
        <begin position="158"/>
        <end position="205"/>
    </location>
</feature>
<keyword evidence="5" id="KW-0539">Nucleus</keyword>
<evidence type="ECO:0000256" key="5">
    <source>
        <dbReference type="ARBA" id="ARBA00023242"/>
    </source>
</evidence>
<feature type="region of interest" description="Disordered" evidence="7">
    <location>
        <begin position="1410"/>
        <end position="1433"/>
    </location>
</feature>
<keyword evidence="2" id="KW-0132">Cell division</keyword>
<dbReference type="InterPro" id="IPR032682">
    <property type="entry name" value="Cnd1_C"/>
</dbReference>
<evidence type="ECO:0000256" key="7">
    <source>
        <dbReference type="SAM" id="MobiDB-lite"/>
    </source>
</evidence>
<evidence type="ECO:0000259" key="8">
    <source>
        <dbReference type="Pfam" id="PF12717"/>
    </source>
</evidence>
<dbReference type="InterPro" id="IPR016024">
    <property type="entry name" value="ARM-type_fold"/>
</dbReference>
<feature type="compositionally biased region" description="Polar residues" evidence="7">
    <location>
        <begin position="1310"/>
        <end position="1320"/>
    </location>
</feature>
<dbReference type="GO" id="GO:0042393">
    <property type="term" value="F:histone binding"/>
    <property type="evidence" value="ECO:0007669"/>
    <property type="project" value="TreeGrafter"/>
</dbReference>
<dbReference type="GO" id="GO:0007076">
    <property type="term" value="P:mitotic chromosome condensation"/>
    <property type="evidence" value="ECO:0007669"/>
    <property type="project" value="InterPro"/>
</dbReference>
<feature type="domain" description="Condensin complex subunit 1 C-terminal" evidence="8">
    <location>
        <begin position="977"/>
        <end position="1086"/>
    </location>
</feature>
<dbReference type="GO" id="GO:0005634">
    <property type="term" value="C:nucleus"/>
    <property type="evidence" value="ECO:0007669"/>
    <property type="project" value="UniProtKB-SubCell"/>
</dbReference>
<evidence type="ECO:0000256" key="1">
    <source>
        <dbReference type="ARBA" id="ARBA00004123"/>
    </source>
</evidence>
<reference evidence="10" key="1">
    <citation type="submission" date="2025-08" db="UniProtKB">
        <authorList>
            <consortium name="RefSeq"/>
        </authorList>
    </citation>
    <scope>IDENTIFICATION</scope>
</reference>
<dbReference type="Gene3D" id="1.25.10.10">
    <property type="entry name" value="Leucine-rich Repeat Variant"/>
    <property type="match status" value="3"/>
</dbReference>
<dbReference type="PANTHER" id="PTHR14222">
    <property type="entry name" value="CONDENSIN"/>
    <property type="match status" value="1"/>
</dbReference>
<keyword evidence="3" id="KW-0498">Mitosis</keyword>
<feature type="region of interest" description="Disordered" evidence="7">
    <location>
        <begin position="1353"/>
        <end position="1388"/>
    </location>
</feature>
<dbReference type="InterPro" id="IPR026971">
    <property type="entry name" value="CND1/NCAPD3"/>
</dbReference>
<dbReference type="GO" id="GO:0051301">
    <property type="term" value="P:cell division"/>
    <property type="evidence" value="ECO:0007669"/>
    <property type="project" value="UniProtKB-KW"/>
</dbReference>
<organism evidence="9 10">
    <name type="scientific">Octopus sinensis</name>
    <name type="common">East Asian common octopus</name>
    <dbReference type="NCBI Taxonomy" id="2607531"/>
    <lineage>
        <taxon>Eukaryota</taxon>
        <taxon>Metazoa</taxon>
        <taxon>Spiralia</taxon>
        <taxon>Lophotrochozoa</taxon>
        <taxon>Mollusca</taxon>
        <taxon>Cephalopoda</taxon>
        <taxon>Coleoidea</taxon>
        <taxon>Octopodiformes</taxon>
        <taxon>Octopoda</taxon>
        <taxon>Incirrata</taxon>
        <taxon>Octopodidae</taxon>
        <taxon>Octopus</taxon>
    </lineage>
</organism>
<protein>
    <submittedName>
        <fullName evidence="10">Condensin-2 complex subunit D3-like</fullName>
    </submittedName>
</protein>
<dbReference type="Pfam" id="PF12717">
    <property type="entry name" value="Cnd1"/>
    <property type="match status" value="1"/>
</dbReference>
<feature type="region of interest" description="Disordered" evidence="7">
    <location>
        <begin position="1276"/>
        <end position="1325"/>
    </location>
</feature>
<dbReference type="KEGG" id="osn:115223131"/>
<evidence type="ECO:0000256" key="3">
    <source>
        <dbReference type="ARBA" id="ARBA00022776"/>
    </source>
</evidence>
<dbReference type="SUPFAM" id="SSF48371">
    <property type="entry name" value="ARM repeat"/>
    <property type="match status" value="2"/>
</dbReference>
<gene>
    <name evidence="10" type="primary">LOC115223131</name>
</gene>
<keyword evidence="6" id="KW-0131">Cell cycle</keyword>
<dbReference type="GO" id="GO:0010032">
    <property type="term" value="P:meiotic chromosome condensation"/>
    <property type="evidence" value="ECO:0007669"/>
    <property type="project" value="TreeGrafter"/>
</dbReference>
<dbReference type="InterPro" id="IPR011989">
    <property type="entry name" value="ARM-like"/>
</dbReference>
<evidence type="ECO:0000256" key="2">
    <source>
        <dbReference type="ARBA" id="ARBA00022618"/>
    </source>
</evidence>
<evidence type="ECO:0000313" key="9">
    <source>
        <dbReference type="Proteomes" id="UP000515154"/>
    </source>
</evidence>
<evidence type="ECO:0000313" key="10">
    <source>
        <dbReference type="RefSeq" id="XP_029649405.1"/>
    </source>
</evidence>